<dbReference type="Proteomes" id="UP001059617">
    <property type="component" value="Chromosome"/>
</dbReference>
<dbReference type="PANTHER" id="PTHR11487">
    <property type="entry name" value="THIOESTERASE"/>
    <property type="match status" value="1"/>
</dbReference>
<evidence type="ECO:0000313" key="4">
    <source>
        <dbReference type="Proteomes" id="UP001059617"/>
    </source>
</evidence>
<dbReference type="PANTHER" id="PTHR11487:SF0">
    <property type="entry name" value="S-ACYL FATTY ACID SYNTHASE THIOESTERASE, MEDIUM CHAIN"/>
    <property type="match status" value="1"/>
</dbReference>
<dbReference type="InterPro" id="IPR029058">
    <property type="entry name" value="AB_hydrolase_fold"/>
</dbReference>
<dbReference type="RefSeq" id="WP_259857886.1">
    <property type="nucleotide sequence ID" value="NZ_BAAAST010000016.1"/>
</dbReference>
<dbReference type="Gene3D" id="3.40.50.1820">
    <property type="entry name" value="alpha/beta hydrolase"/>
    <property type="match status" value="1"/>
</dbReference>
<dbReference type="GO" id="GO:0016787">
    <property type="term" value="F:hydrolase activity"/>
    <property type="evidence" value="ECO:0007669"/>
    <property type="project" value="UniProtKB-KW"/>
</dbReference>
<reference evidence="3" key="2">
    <citation type="submission" date="2022-09" db="EMBL/GenBank/DDBJ databases">
        <title>Biosynthetic gene clusters of Dactylosporangioum fulvum.</title>
        <authorList>
            <person name="Caradec T."/>
        </authorList>
    </citation>
    <scope>NUCLEOTIDE SEQUENCE</scope>
    <source>
        <strain evidence="3">NRRL B-16292</strain>
    </source>
</reference>
<feature type="domain" description="Thioesterase" evidence="2">
    <location>
        <begin position="34"/>
        <end position="253"/>
    </location>
</feature>
<sequence>MTTGTARRAGAPIPTDDPWLWRLRHEPDEPAATVLFLPHAGGTAANYTTWAGHFPAGFRLLAAQYPGRGPRYTEPHATDLHEWVGPLQRAVDGITGPLALFGHSLGALAGFELAWRLQQRDRDVTVLVASAAPPPHLPNPLLQDGELSDADLTALLKTHGGLSPALLAEPEILALAVDGLRADLTIERNYDFGPEPRRLRCPLVVLGGDRDVLVPPELSRSWADRSVAPPDVHVLPGGHFYLLEQPETVAALVRNRLPAGAQKGDG</sequence>
<keyword evidence="3" id="KW-0378">Hydrolase</keyword>
<proteinExistence type="inferred from homology"/>
<dbReference type="Pfam" id="PF00975">
    <property type="entry name" value="Thioesterase"/>
    <property type="match status" value="1"/>
</dbReference>
<dbReference type="SUPFAM" id="SSF53474">
    <property type="entry name" value="alpha/beta-Hydrolases"/>
    <property type="match status" value="1"/>
</dbReference>
<evidence type="ECO:0000313" key="3">
    <source>
        <dbReference type="EMBL" id="UWP80128.1"/>
    </source>
</evidence>
<accession>A0ABY5VUF4</accession>
<dbReference type="EMBL" id="CP073720">
    <property type="protein sequence ID" value="UWP80128.1"/>
    <property type="molecule type" value="Genomic_DNA"/>
</dbReference>
<dbReference type="InterPro" id="IPR001031">
    <property type="entry name" value="Thioesterase"/>
</dbReference>
<comment type="similarity">
    <text evidence="1">Belongs to the thioesterase family.</text>
</comment>
<dbReference type="InterPro" id="IPR012223">
    <property type="entry name" value="TEII"/>
</dbReference>
<evidence type="ECO:0000256" key="1">
    <source>
        <dbReference type="ARBA" id="ARBA00007169"/>
    </source>
</evidence>
<keyword evidence="4" id="KW-1185">Reference proteome</keyword>
<evidence type="ECO:0000259" key="2">
    <source>
        <dbReference type="Pfam" id="PF00975"/>
    </source>
</evidence>
<gene>
    <name evidence="3" type="ORF">Dfulv_33875</name>
</gene>
<protein>
    <submittedName>
        <fullName evidence="3">Alpha/beta fold hydrolase</fullName>
    </submittedName>
</protein>
<organism evidence="3 4">
    <name type="scientific">Dactylosporangium fulvum</name>
    <dbReference type="NCBI Taxonomy" id="53359"/>
    <lineage>
        <taxon>Bacteria</taxon>
        <taxon>Bacillati</taxon>
        <taxon>Actinomycetota</taxon>
        <taxon>Actinomycetes</taxon>
        <taxon>Micromonosporales</taxon>
        <taxon>Micromonosporaceae</taxon>
        <taxon>Dactylosporangium</taxon>
    </lineage>
</organism>
<name>A0ABY5VUF4_9ACTN</name>
<reference evidence="3" key="1">
    <citation type="submission" date="2021-04" db="EMBL/GenBank/DDBJ databases">
        <authorList>
            <person name="Hartkoorn R.C."/>
            <person name="Beaudoing E."/>
            <person name="Hot D."/>
        </authorList>
    </citation>
    <scope>NUCLEOTIDE SEQUENCE</scope>
    <source>
        <strain evidence="3">NRRL B-16292</strain>
    </source>
</reference>